<name>A0A9P6TYB1_9FUNG</name>
<feature type="repeat" description="Solcar" evidence="9">
    <location>
        <begin position="113"/>
        <end position="211"/>
    </location>
</feature>
<organism evidence="11 12">
    <name type="scientific">Mortierella polycephala</name>
    <dbReference type="NCBI Taxonomy" id="41804"/>
    <lineage>
        <taxon>Eukaryota</taxon>
        <taxon>Fungi</taxon>
        <taxon>Fungi incertae sedis</taxon>
        <taxon>Mucoromycota</taxon>
        <taxon>Mortierellomycotina</taxon>
        <taxon>Mortierellomycetes</taxon>
        <taxon>Mortierellales</taxon>
        <taxon>Mortierellaceae</taxon>
        <taxon>Mortierella</taxon>
    </lineage>
</organism>
<dbReference type="InterPro" id="IPR023395">
    <property type="entry name" value="MCP_dom_sf"/>
</dbReference>
<dbReference type="InterPro" id="IPR050567">
    <property type="entry name" value="Mitochondrial_Carrier"/>
</dbReference>
<gene>
    <name evidence="11" type="ORF">BG011_006987</name>
</gene>
<dbReference type="OrthoDB" id="14252at2759"/>
<dbReference type="EMBL" id="JAAAJA010000520">
    <property type="protein sequence ID" value="KAG0252434.1"/>
    <property type="molecule type" value="Genomic_DNA"/>
</dbReference>
<dbReference type="GO" id="GO:0022857">
    <property type="term" value="F:transmembrane transporter activity"/>
    <property type="evidence" value="ECO:0007669"/>
    <property type="project" value="TreeGrafter"/>
</dbReference>
<dbReference type="Gene3D" id="1.50.40.10">
    <property type="entry name" value="Mitochondrial carrier domain"/>
    <property type="match status" value="2"/>
</dbReference>
<comment type="caution">
    <text evidence="11">The sequence shown here is derived from an EMBL/GenBank/DDBJ whole genome shotgun (WGS) entry which is preliminary data.</text>
</comment>
<evidence type="ECO:0000256" key="1">
    <source>
        <dbReference type="ARBA" id="ARBA00004225"/>
    </source>
</evidence>
<dbReference type="Proteomes" id="UP000726737">
    <property type="component" value="Unassembled WGS sequence"/>
</dbReference>
<keyword evidence="5" id="KW-0677">Repeat</keyword>
<comment type="subcellular location">
    <subcellularLocation>
        <location evidence="1">Mitochondrion membrane</location>
        <topology evidence="1">Multi-pass membrane protein</topology>
    </subcellularLocation>
</comment>
<accession>A0A9P6TYB1</accession>
<evidence type="ECO:0000256" key="8">
    <source>
        <dbReference type="ARBA" id="ARBA00023136"/>
    </source>
</evidence>
<reference evidence="11" key="1">
    <citation type="journal article" date="2020" name="Fungal Divers.">
        <title>Resolving the Mortierellaceae phylogeny through synthesis of multi-gene phylogenetics and phylogenomics.</title>
        <authorList>
            <person name="Vandepol N."/>
            <person name="Liber J."/>
            <person name="Desiro A."/>
            <person name="Na H."/>
            <person name="Kennedy M."/>
            <person name="Barry K."/>
            <person name="Grigoriev I.V."/>
            <person name="Miller A.N."/>
            <person name="O'Donnell K."/>
            <person name="Stajich J.E."/>
            <person name="Bonito G."/>
        </authorList>
    </citation>
    <scope>NUCLEOTIDE SEQUENCE</scope>
    <source>
        <strain evidence="11">KOD948</strain>
    </source>
</reference>
<evidence type="ECO:0000256" key="6">
    <source>
        <dbReference type="ARBA" id="ARBA00022989"/>
    </source>
</evidence>
<dbReference type="GO" id="GO:0031966">
    <property type="term" value="C:mitochondrial membrane"/>
    <property type="evidence" value="ECO:0007669"/>
    <property type="project" value="UniProtKB-SubCell"/>
</dbReference>
<evidence type="ECO:0000313" key="11">
    <source>
        <dbReference type="EMBL" id="KAG0252434.1"/>
    </source>
</evidence>
<sequence>MSESVLTHQKQTSIVLPSWVNDVVAGTIGGWAQVISGHPFDTLKVRLQTQPNPPKYSGAMDCLRVTLKEEGPAGLYKGVTSPLMGIGICNAIMFAANGTFRRMLQDGDDTKTLSIVQIGCAGSMAGGVMSFVNCPVELLKVKLQTQYVPAAGALPAATGAVKPYTGVLDAGIRTFRQQGFKGLYRGMGITLMRDLPSYFTYFVTYEGTKRILAHINHAGQVEQLSTPELLLAGGAAGFGAWVPCYPQDVIKSRMQSNLSYKNTLECIRSLQVEARGGNWKVWFRGFGPTMARAFPANAATFFFYEMTMKVMRGE</sequence>
<protein>
    <recommendedName>
        <fullName evidence="13">Mitochondrial carrier</fullName>
    </recommendedName>
</protein>
<keyword evidence="12" id="KW-1185">Reference proteome</keyword>
<feature type="repeat" description="Solcar" evidence="9">
    <location>
        <begin position="17"/>
        <end position="103"/>
    </location>
</feature>
<keyword evidence="4 9" id="KW-0812">Transmembrane</keyword>
<dbReference type="PROSITE" id="PS50920">
    <property type="entry name" value="SOLCAR"/>
    <property type="match status" value="3"/>
</dbReference>
<dbReference type="AlphaFoldDB" id="A0A9P6TYB1"/>
<keyword evidence="7" id="KW-0496">Mitochondrion</keyword>
<evidence type="ECO:0000313" key="12">
    <source>
        <dbReference type="Proteomes" id="UP000726737"/>
    </source>
</evidence>
<dbReference type="InterPro" id="IPR018108">
    <property type="entry name" value="MCP_transmembrane"/>
</dbReference>
<dbReference type="PANTHER" id="PTHR45624">
    <property type="entry name" value="MITOCHONDRIAL BASIC AMINO ACIDS TRANSPORTER-RELATED"/>
    <property type="match status" value="1"/>
</dbReference>
<feature type="repeat" description="Solcar" evidence="9">
    <location>
        <begin position="224"/>
        <end position="310"/>
    </location>
</feature>
<dbReference type="SUPFAM" id="SSF103506">
    <property type="entry name" value="Mitochondrial carrier"/>
    <property type="match status" value="1"/>
</dbReference>
<comment type="similarity">
    <text evidence="2 10">Belongs to the mitochondrial carrier (TC 2.A.29) family.</text>
</comment>
<keyword evidence="8 9" id="KW-0472">Membrane</keyword>
<evidence type="ECO:0000256" key="3">
    <source>
        <dbReference type="ARBA" id="ARBA00022448"/>
    </source>
</evidence>
<evidence type="ECO:0000256" key="9">
    <source>
        <dbReference type="PROSITE-ProRule" id="PRU00282"/>
    </source>
</evidence>
<evidence type="ECO:0000256" key="10">
    <source>
        <dbReference type="RuleBase" id="RU000488"/>
    </source>
</evidence>
<dbReference type="Pfam" id="PF00153">
    <property type="entry name" value="Mito_carr"/>
    <property type="match status" value="3"/>
</dbReference>
<evidence type="ECO:0008006" key="13">
    <source>
        <dbReference type="Google" id="ProtNLM"/>
    </source>
</evidence>
<evidence type="ECO:0000256" key="4">
    <source>
        <dbReference type="ARBA" id="ARBA00022692"/>
    </source>
</evidence>
<proteinExistence type="inferred from homology"/>
<evidence type="ECO:0000256" key="2">
    <source>
        <dbReference type="ARBA" id="ARBA00006375"/>
    </source>
</evidence>
<evidence type="ECO:0000256" key="7">
    <source>
        <dbReference type="ARBA" id="ARBA00023128"/>
    </source>
</evidence>
<keyword evidence="6" id="KW-1133">Transmembrane helix</keyword>
<evidence type="ECO:0000256" key="5">
    <source>
        <dbReference type="ARBA" id="ARBA00022737"/>
    </source>
</evidence>
<keyword evidence="3 10" id="KW-0813">Transport</keyword>